<dbReference type="InterPro" id="IPR051470">
    <property type="entry name" value="Thiol:disulfide_interchange"/>
</dbReference>
<proteinExistence type="inferred from homology"/>
<comment type="function">
    <text evidence="1">Required for disulfide bond formation in some periplasmic proteins. Acts by transferring its disulfide bond to other proteins and is reduced in the process.</text>
</comment>
<comment type="caution">
    <text evidence="3">The sequence shown here is derived from an EMBL/GenBank/DDBJ whole genome shotgun (WGS) entry which is preliminary data.</text>
</comment>
<keyword evidence="1" id="KW-0676">Redox-active center</keyword>
<keyword evidence="1" id="KW-0574">Periplasm</keyword>
<reference evidence="3 4" key="1">
    <citation type="submission" date="2024-10" db="EMBL/GenBank/DDBJ databases">
        <authorList>
            <person name="Deangelis K."/>
            <person name="Huntemann M."/>
            <person name="Clum A."/>
            <person name="Wang J."/>
            <person name="Palaniappan K."/>
            <person name="Ritter S."/>
            <person name="Chen I.-M."/>
            <person name="Stamatis D."/>
            <person name="Reddy T."/>
            <person name="O'Malley R."/>
            <person name="Daum C."/>
            <person name="Ng V."/>
            <person name="Ivanova N."/>
            <person name="Kyrpides N."/>
            <person name="Woyke T."/>
        </authorList>
    </citation>
    <scope>NUCLEOTIDE SEQUENCE [LARGE SCALE GENOMIC DNA]</scope>
    <source>
        <strain evidence="3 4">GAS97</strain>
    </source>
</reference>
<evidence type="ECO:0000259" key="2">
    <source>
        <dbReference type="Pfam" id="PF13098"/>
    </source>
</evidence>
<accession>A0ABW8MQS9</accession>
<dbReference type="InterPro" id="IPR009094">
    <property type="entry name" value="DiS-bond_isomerase_DsbC/G_N_sf"/>
</dbReference>
<evidence type="ECO:0000313" key="3">
    <source>
        <dbReference type="EMBL" id="MFK4446060.1"/>
    </source>
</evidence>
<name>A0ABW8MQS9_9BURK</name>
<sequence>MNPSVLSWHLMHDVKLGILAAFVIVVGSSSAATLGSSGSETPAALASLVQHGYEIKRSFPAAGGLTGWVVNGNGREHIVYSLQDGRHLMVGTLLDEQGHNLNTDYEDRFVSHPDPTALYDKLQHARFIADGPDKSKSVIYVFLDPNCVYCHAAWVALRPYVAAGLQVRWVPVGFLKPSSLGRAAALLESAAPADALRLNEERFNVATEDGGLPPLIAPPSETVKVLRENSDLMAAFGGTGTPTIVWKDTDGKIRIESGMPPLEKLSLITGLVASDLKTRTK</sequence>
<comment type="subcellular location">
    <subcellularLocation>
        <location evidence="1">Periplasm</location>
    </subcellularLocation>
</comment>
<dbReference type="Proteomes" id="UP001620514">
    <property type="component" value="Unassembled WGS sequence"/>
</dbReference>
<dbReference type="Gene3D" id="3.10.450.70">
    <property type="entry name" value="Disulphide bond isomerase, DsbC/G, N-terminal"/>
    <property type="match status" value="1"/>
</dbReference>
<keyword evidence="1" id="KW-0732">Signal</keyword>
<gene>
    <name evidence="3" type="ORF">ABH943_006092</name>
</gene>
<dbReference type="Pfam" id="PF13098">
    <property type="entry name" value="Thioredoxin_2"/>
    <property type="match status" value="1"/>
</dbReference>
<protein>
    <recommendedName>
        <fullName evidence="1">Thiol:disulfide interchange protein</fullName>
    </recommendedName>
</protein>
<evidence type="ECO:0000313" key="4">
    <source>
        <dbReference type="Proteomes" id="UP001620514"/>
    </source>
</evidence>
<dbReference type="NCBIfam" id="NF008657">
    <property type="entry name" value="PRK11657.1"/>
    <property type="match status" value="1"/>
</dbReference>
<dbReference type="PANTHER" id="PTHR35272">
    <property type="entry name" value="THIOL:DISULFIDE INTERCHANGE PROTEIN DSBC-RELATED"/>
    <property type="match status" value="1"/>
</dbReference>
<dbReference type="SUPFAM" id="SSF52833">
    <property type="entry name" value="Thioredoxin-like"/>
    <property type="match status" value="1"/>
</dbReference>
<dbReference type="PANTHER" id="PTHR35272:SF4">
    <property type="entry name" value="THIOL:DISULFIDE INTERCHANGE PROTEIN DSBG"/>
    <property type="match status" value="1"/>
</dbReference>
<dbReference type="InterPro" id="IPR012336">
    <property type="entry name" value="Thioredoxin-like_fold"/>
</dbReference>
<dbReference type="SUPFAM" id="SSF54423">
    <property type="entry name" value="DsbC/DsbG N-terminal domain-like"/>
    <property type="match status" value="1"/>
</dbReference>
<organism evidence="3 4">
    <name type="scientific">Caballeronia udeis</name>
    <dbReference type="NCBI Taxonomy" id="1232866"/>
    <lineage>
        <taxon>Bacteria</taxon>
        <taxon>Pseudomonadati</taxon>
        <taxon>Pseudomonadota</taxon>
        <taxon>Betaproteobacteria</taxon>
        <taxon>Burkholderiales</taxon>
        <taxon>Burkholderiaceae</taxon>
        <taxon>Caballeronia</taxon>
    </lineage>
</organism>
<evidence type="ECO:0000256" key="1">
    <source>
        <dbReference type="RuleBase" id="RU364038"/>
    </source>
</evidence>
<dbReference type="Gene3D" id="3.40.30.10">
    <property type="entry name" value="Glutaredoxin"/>
    <property type="match status" value="1"/>
</dbReference>
<dbReference type="InterPro" id="IPR036249">
    <property type="entry name" value="Thioredoxin-like_sf"/>
</dbReference>
<comment type="similarity">
    <text evidence="1">Belongs to the thioredoxin family. DsbC subfamily.</text>
</comment>
<feature type="domain" description="Thioredoxin-like fold" evidence="2">
    <location>
        <begin position="134"/>
        <end position="263"/>
    </location>
</feature>
<dbReference type="EMBL" id="JBIYDN010000023">
    <property type="protein sequence ID" value="MFK4446060.1"/>
    <property type="molecule type" value="Genomic_DNA"/>
</dbReference>
<reference evidence="3 4" key="2">
    <citation type="submission" date="2024-11" db="EMBL/GenBank/DDBJ databases">
        <title>Using genomics to understand microbial adaptation to soil warming.</title>
        <authorList>
            <person name="Deangelis K.M. PhD."/>
        </authorList>
    </citation>
    <scope>NUCLEOTIDE SEQUENCE [LARGE SCALE GENOMIC DNA]</scope>
    <source>
        <strain evidence="3 4">GAS97</strain>
    </source>
</reference>
<dbReference type="CDD" id="cd03020">
    <property type="entry name" value="DsbA_DsbC_DsbG"/>
    <property type="match status" value="1"/>
</dbReference>
<dbReference type="InterPro" id="IPR033954">
    <property type="entry name" value="DiS-bond_Isoase_DsbC/G"/>
</dbReference>
<dbReference type="RefSeq" id="WP_404611000.1">
    <property type="nucleotide sequence ID" value="NZ_JBIYDN010000023.1"/>
</dbReference>
<keyword evidence="4" id="KW-1185">Reference proteome</keyword>